<accession>A0AAD2K864</accession>
<evidence type="ECO:0000313" key="2">
    <source>
        <dbReference type="Proteomes" id="UP001295794"/>
    </source>
</evidence>
<gene>
    <name evidence="1" type="ORF">MYCIT1_LOCUS37242</name>
</gene>
<dbReference type="InterPro" id="IPR011990">
    <property type="entry name" value="TPR-like_helical_dom_sf"/>
</dbReference>
<name>A0AAD2K864_9AGAR</name>
<evidence type="ECO:0000313" key="1">
    <source>
        <dbReference type="EMBL" id="CAK5284187.1"/>
    </source>
</evidence>
<comment type="caution">
    <text evidence="1">The sequence shown here is derived from an EMBL/GenBank/DDBJ whole genome shotgun (WGS) entry which is preliminary data.</text>
</comment>
<keyword evidence="2" id="KW-1185">Reference proteome</keyword>
<dbReference type="Gene3D" id="1.25.40.10">
    <property type="entry name" value="Tetratricopeptide repeat domain"/>
    <property type="match status" value="1"/>
</dbReference>
<sequence length="192" mass="20834">MSPVSGSSADSIASTSFSILVRLPMPLPILSVPRKTGGIPEPSDRTGLARDLLQFARSNRCDSTLLTSSNPDETLPPELLAVLNESFVAQLAETFRNASHDGSYQTAFTSGETLLALYRLIYPENYPQIGLHLLELAKTYWNGLLVQNLDTRRECLGYLTEAKAILSVLGPEGDEGGPLVEISTLESLLLNQ</sequence>
<dbReference type="Proteomes" id="UP001295794">
    <property type="component" value="Unassembled WGS sequence"/>
</dbReference>
<organism evidence="1 2">
    <name type="scientific">Mycena citricolor</name>
    <dbReference type="NCBI Taxonomy" id="2018698"/>
    <lineage>
        <taxon>Eukaryota</taxon>
        <taxon>Fungi</taxon>
        <taxon>Dikarya</taxon>
        <taxon>Basidiomycota</taxon>
        <taxon>Agaricomycotina</taxon>
        <taxon>Agaricomycetes</taxon>
        <taxon>Agaricomycetidae</taxon>
        <taxon>Agaricales</taxon>
        <taxon>Marasmiineae</taxon>
        <taxon>Mycenaceae</taxon>
        <taxon>Mycena</taxon>
    </lineage>
</organism>
<dbReference type="EMBL" id="CAVNYO010000478">
    <property type="protein sequence ID" value="CAK5284187.1"/>
    <property type="molecule type" value="Genomic_DNA"/>
</dbReference>
<dbReference type="AlphaFoldDB" id="A0AAD2K864"/>
<protein>
    <submittedName>
        <fullName evidence="1">Uncharacterized protein</fullName>
    </submittedName>
</protein>
<reference evidence="1" key="1">
    <citation type="submission" date="2023-11" db="EMBL/GenBank/DDBJ databases">
        <authorList>
            <person name="De Vega J J."/>
            <person name="De Vega J J."/>
        </authorList>
    </citation>
    <scope>NUCLEOTIDE SEQUENCE</scope>
</reference>
<proteinExistence type="predicted"/>